<dbReference type="HOGENOM" id="CLU_049092_2_0_1"/>
<organism evidence="1 2">
    <name type="scientific">Oryza rufipogon</name>
    <name type="common">Brownbeard rice</name>
    <name type="synonym">Asian wild rice</name>
    <dbReference type="NCBI Taxonomy" id="4529"/>
    <lineage>
        <taxon>Eukaryota</taxon>
        <taxon>Viridiplantae</taxon>
        <taxon>Streptophyta</taxon>
        <taxon>Embryophyta</taxon>
        <taxon>Tracheophyta</taxon>
        <taxon>Spermatophyta</taxon>
        <taxon>Magnoliopsida</taxon>
        <taxon>Liliopsida</taxon>
        <taxon>Poales</taxon>
        <taxon>Poaceae</taxon>
        <taxon>BOP clade</taxon>
        <taxon>Oryzoideae</taxon>
        <taxon>Oryzeae</taxon>
        <taxon>Oryzinae</taxon>
        <taxon>Oryza</taxon>
    </lineage>
</organism>
<dbReference type="AlphaFoldDB" id="A0A0E0QX03"/>
<keyword evidence="2" id="KW-1185">Reference proteome</keyword>
<dbReference type="PANTHER" id="PTHR33527">
    <property type="entry name" value="OS07G0274300 PROTEIN"/>
    <property type="match status" value="1"/>
</dbReference>
<evidence type="ECO:0008006" key="3">
    <source>
        <dbReference type="Google" id="ProtNLM"/>
    </source>
</evidence>
<dbReference type="PANTHER" id="PTHR33527:SF21">
    <property type="entry name" value="OS10G0182800 PROTEIN"/>
    <property type="match status" value="1"/>
</dbReference>
<dbReference type="Gramene" id="ORUFI10G04540.1">
    <property type="protein sequence ID" value="ORUFI10G04540.1"/>
    <property type="gene ID" value="ORUFI10G04540"/>
</dbReference>
<reference evidence="2" key="1">
    <citation type="submission" date="2013-06" db="EMBL/GenBank/DDBJ databases">
        <authorList>
            <person name="Zhao Q."/>
        </authorList>
    </citation>
    <scope>NUCLEOTIDE SEQUENCE</scope>
    <source>
        <strain evidence="2">cv. W1943</strain>
    </source>
</reference>
<dbReference type="eggNOG" id="ENOG502SPGG">
    <property type="taxonomic scope" value="Eukaryota"/>
</dbReference>
<name>A0A0E0QX03_ORYRU</name>
<sequence length="363" mass="39944">MAGQMFTVRDVLYMYTDARTAYDRFVGIGSNPEQARNAVALLVWLDQCNVPAIQHLPGLSPTAVSLVAAEANSVLDCLRRPEPVVPAIPLISALCQDGDVDPRFFAFHQDLVVRGVADILDGVGSLIFDDHLNKMLRRYQTGLVGNPPELMATYSCLPVAVPEDCRSMFITFSRGAPIDREEIFDYFRQKWGDCVVRVLMEKTAGGSQPMYGRIIFRSEAFVQLVLNGERLVKVTIRHRQIWLRKYEESSVLLVLNLKCPDLPVDLVQQATVCPQFSSAGPSISRVCTQTIGDATAGAAAARRRFSFASQKSIRDSAALAAPRHCHVPTTGAACWHHRPAAADLMEDNINTDNMADSSHAVAK</sequence>
<dbReference type="STRING" id="4529.A0A0E0QX03"/>
<dbReference type="OMA" id="ELHTYHA"/>
<evidence type="ECO:0000313" key="2">
    <source>
        <dbReference type="Proteomes" id="UP000008022"/>
    </source>
</evidence>
<reference evidence="1" key="2">
    <citation type="submission" date="2015-06" db="UniProtKB">
        <authorList>
            <consortium name="EnsemblPlants"/>
        </authorList>
    </citation>
    <scope>IDENTIFICATION</scope>
</reference>
<dbReference type="EnsemblPlants" id="ORUFI10G04540.1">
    <property type="protein sequence ID" value="ORUFI10G04540.1"/>
    <property type="gene ID" value="ORUFI10G04540"/>
</dbReference>
<proteinExistence type="predicted"/>
<dbReference type="Proteomes" id="UP000008022">
    <property type="component" value="Unassembled WGS sequence"/>
</dbReference>
<accession>A0A0E0QX03</accession>
<protein>
    <recommendedName>
        <fullName evidence="3">RRM domain-containing protein</fullName>
    </recommendedName>
</protein>
<evidence type="ECO:0000313" key="1">
    <source>
        <dbReference type="EnsemblPlants" id="ORUFI10G04540.1"/>
    </source>
</evidence>